<dbReference type="AlphaFoldDB" id="I3SZH9"/>
<proteinExistence type="evidence at transcript level"/>
<dbReference type="EMBL" id="BT145877">
    <property type="protein sequence ID" value="AFK45671.1"/>
    <property type="molecule type" value="mRNA"/>
</dbReference>
<name>I3SZH9_LOTJA</name>
<protein>
    <submittedName>
        <fullName evidence="1">Uncharacterized protein</fullName>
    </submittedName>
</protein>
<reference evidence="1" key="1">
    <citation type="submission" date="2012-05" db="EMBL/GenBank/DDBJ databases">
        <authorList>
            <person name="Krishnakumar V."/>
            <person name="Cheung F."/>
            <person name="Xiao Y."/>
            <person name="Chan A."/>
            <person name="Moskal W.A."/>
            <person name="Town C.D."/>
        </authorList>
    </citation>
    <scope>NUCLEOTIDE SEQUENCE</scope>
</reference>
<sequence>MDRKNNGKQKNQRFKMTIDLQTLCMHSLLLFRINGRLNGQWVFQACRRSIWRERNGPSRERGLRSCRVP</sequence>
<evidence type="ECO:0000313" key="1">
    <source>
        <dbReference type="EMBL" id="AFK45671.1"/>
    </source>
</evidence>
<organism evidence="1">
    <name type="scientific">Lotus japonicus</name>
    <name type="common">Lotus corniculatus var. japonicus</name>
    <dbReference type="NCBI Taxonomy" id="34305"/>
    <lineage>
        <taxon>Eukaryota</taxon>
        <taxon>Viridiplantae</taxon>
        <taxon>Streptophyta</taxon>
        <taxon>Embryophyta</taxon>
        <taxon>Tracheophyta</taxon>
        <taxon>Spermatophyta</taxon>
        <taxon>Magnoliopsida</taxon>
        <taxon>eudicotyledons</taxon>
        <taxon>Gunneridae</taxon>
        <taxon>Pentapetalae</taxon>
        <taxon>rosids</taxon>
        <taxon>fabids</taxon>
        <taxon>Fabales</taxon>
        <taxon>Fabaceae</taxon>
        <taxon>Papilionoideae</taxon>
        <taxon>50 kb inversion clade</taxon>
        <taxon>NPAAA clade</taxon>
        <taxon>Hologalegina</taxon>
        <taxon>robinioid clade</taxon>
        <taxon>Loteae</taxon>
        <taxon>Lotus</taxon>
    </lineage>
</organism>
<accession>I3SZH9</accession>